<sequence length="598" mass="63811">MPDDRDPGRDAAIQGQAQRSGQDAEALLRGAEDAARTVGRRQSRGVPAEGRHEGIGTSPTGGPGVNHWQEARIAHSGLDDRGNVFFAAVAMTRMPMIVTDPNLPDNPVVFANGAFLDLTGYDLDEIHGLNCRFLQGVLTSQTTVQQVREAIQEHRPFAAEILNYRKDGTAFWNALFIGPIFDEDGKLLYFFASQLDVTRRRNSEDAFRQSQKMEAIGQLTAGLAHDFNNALQVILGNLKRLQSHAADPAQVLRAAERASRAGEQAAKLTKQLVTFARKTRLEPRAVQLDEVVAEFAEMLSRTLGGDISIGFDTAPDLPPCILDPVHAEMALLNILANARDAMPGGGRALVRTGTADLDEAAILAGGDGLKPGRYVVLSIEDNGPGMSPEVLSRAAEPFFTTRKGQGTGLGLAMVHGFVRQSGGRLEISSEPGAGTTVSMLFPVAAEGAAPPRPVATEPVLDPRGGAETILVVEDNDDVLDLAVHHLSGRGYHVLAARSGEEALRILGESGTRVDLLFSDIVMPGGINGLVLAERARAMIPGLRVLLTTGYNEDLVQARGAGRESVLGKPYRDTELAARVRLALNRPTGRAAAGSTHEG</sequence>
<dbReference type="PROSITE" id="PS50110">
    <property type="entry name" value="RESPONSE_REGULATORY"/>
    <property type="match status" value="1"/>
</dbReference>
<evidence type="ECO:0000259" key="6">
    <source>
        <dbReference type="PROSITE" id="PS50109"/>
    </source>
</evidence>
<dbReference type="PANTHER" id="PTHR43065">
    <property type="entry name" value="SENSOR HISTIDINE KINASE"/>
    <property type="match status" value="1"/>
</dbReference>
<dbReference type="CDD" id="cd00130">
    <property type="entry name" value="PAS"/>
    <property type="match status" value="1"/>
</dbReference>
<dbReference type="InterPro" id="IPR011006">
    <property type="entry name" value="CheY-like_superfamily"/>
</dbReference>
<dbReference type="SUPFAM" id="SSF55785">
    <property type="entry name" value="PYP-like sensor domain (PAS domain)"/>
    <property type="match status" value="1"/>
</dbReference>
<evidence type="ECO:0000256" key="3">
    <source>
        <dbReference type="ARBA" id="ARBA00022553"/>
    </source>
</evidence>
<dbReference type="PROSITE" id="PS50113">
    <property type="entry name" value="PAC"/>
    <property type="match status" value="1"/>
</dbReference>
<evidence type="ECO:0000256" key="2">
    <source>
        <dbReference type="ARBA" id="ARBA00012438"/>
    </source>
</evidence>
<evidence type="ECO:0000259" key="7">
    <source>
        <dbReference type="PROSITE" id="PS50110"/>
    </source>
</evidence>
<dbReference type="PROSITE" id="PS50109">
    <property type="entry name" value="HIS_KIN"/>
    <property type="match status" value="1"/>
</dbReference>
<dbReference type="PRINTS" id="PR00344">
    <property type="entry name" value="BCTRLSENSOR"/>
</dbReference>
<dbReference type="Gene3D" id="1.10.287.130">
    <property type="match status" value="1"/>
</dbReference>
<dbReference type="InterPro" id="IPR004358">
    <property type="entry name" value="Sig_transdc_His_kin-like_C"/>
</dbReference>
<dbReference type="PANTHER" id="PTHR43065:SF42">
    <property type="entry name" value="TWO-COMPONENT SENSOR PPRA"/>
    <property type="match status" value="1"/>
</dbReference>
<dbReference type="Proteomes" id="UP001243009">
    <property type="component" value="Unassembled WGS sequence"/>
</dbReference>
<dbReference type="InterPro" id="IPR036097">
    <property type="entry name" value="HisK_dim/P_sf"/>
</dbReference>
<evidence type="ECO:0000256" key="1">
    <source>
        <dbReference type="ARBA" id="ARBA00000085"/>
    </source>
</evidence>
<dbReference type="InterPro" id="IPR005467">
    <property type="entry name" value="His_kinase_dom"/>
</dbReference>
<dbReference type="Pfam" id="PF00512">
    <property type="entry name" value="HisKA"/>
    <property type="match status" value="1"/>
</dbReference>
<evidence type="ECO:0000256" key="4">
    <source>
        <dbReference type="PROSITE-ProRule" id="PRU00169"/>
    </source>
</evidence>
<dbReference type="InterPro" id="IPR003594">
    <property type="entry name" value="HATPase_dom"/>
</dbReference>
<dbReference type="InterPro" id="IPR035965">
    <property type="entry name" value="PAS-like_dom_sf"/>
</dbReference>
<dbReference type="InterPro" id="IPR036890">
    <property type="entry name" value="HATPase_C_sf"/>
</dbReference>
<dbReference type="SMART" id="SM00387">
    <property type="entry name" value="HATPase_c"/>
    <property type="match status" value="1"/>
</dbReference>
<feature type="domain" description="Histidine kinase" evidence="6">
    <location>
        <begin position="222"/>
        <end position="445"/>
    </location>
</feature>
<dbReference type="Pfam" id="PF00072">
    <property type="entry name" value="Response_reg"/>
    <property type="match status" value="1"/>
</dbReference>
<accession>A0ABT9E1W7</accession>
<dbReference type="InterPro" id="IPR001789">
    <property type="entry name" value="Sig_transdc_resp-reg_receiver"/>
</dbReference>
<evidence type="ECO:0000313" key="10">
    <source>
        <dbReference type="Proteomes" id="UP001243009"/>
    </source>
</evidence>
<feature type="modified residue" description="4-aspartylphosphate" evidence="4">
    <location>
        <position position="519"/>
    </location>
</feature>
<dbReference type="SMART" id="SM00448">
    <property type="entry name" value="REC"/>
    <property type="match status" value="1"/>
</dbReference>
<dbReference type="EMBL" id="JAUTWS010000016">
    <property type="protein sequence ID" value="MDO9710155.1"/>
    <property type="molecule type" value="Genomic_DNA"/>
</dbReference>
<dbReference type="InterPro" id="IPR001610">
    <property type="entry name" value="PAC"/>
</dbReference>
<keyword evidence="10" id="KW-1185">Reference proteome</keyword>
<name>A0ABT9E1W7_9PROT</name>
<dbReference type="SUPFAM" id="SSF52172">
    <property type="entry name" value="CheY-like"/>
    <property type="match status" value="1"/>
</dbReference>
<feature type="region of interest" description="Disordered" evidence="5">
    <location>
        <begin position="1"/>
        <end position="65"/>
    </location>
</feature>
<proteinExistence type="predicted"/>
<dbReference type="SMART" id="SM00388">
    <property type="entry name" value="HisKA"/>
    <property type="match status" value="1"/>
</dbReference>
<evidence type="ECO:0000313" key="9">
    <source>
        <dbReference type="EMBL" id="MDO9710155.1"/>
    </source>
</evidence>
<dbReference type="Pfam" id="PF13426">
    <property type="entry name" value="PAS_9"/>
    <property type="match status" value="1"/>
</dbReference>
<dbReference type="Gene3D" id="3.30.450.20">
    <property type="entry name" value="PAS domain"/>
    <property type="match status" value="1"/>
</dbReference>
<feature type="domain" description="PAC" evidence="8">
    <location>
        <begin position="155"/>
        <end position="209"/>
    </location>
</feature>
<dbReference type="Pfam" id="PF02518">
    <property type="entry name" value="HATPase_c"/>
    <property type="match status" value="1"/>
</dbReference>
<dbReference type="SUPFAM" id="SSF55874">
    <property type="entry name" value="ATPase domain of HSP90 chaperone/DNA topoisomerase II/histidine kinase"/>
    <property type="match status" value="1"/>
</dbReference>
<dbReference type="Gene3D" id="3.40.50.2300">
    <property type="match status" value="1"/>
</dbReference>
<dbReference type="SMART" id="SM00086">
    <property type="entry name" value="PAC"/>
    <property type="match status" value="1"/>
</dbReference>
<comment type="catalytic activity">
    <reaction evidence="1">
        <text>ATP + protein L-histidine = ADP + protein N-phospho-L-histidine.</text>
        <dbReference type="EC" id="2.7.13.3"/>
    </reaction>
</comment>
<dbReference type="EC" id="2.7.13.3" evidence="2"/>
<reference evidence="9 10" key="1">
    <citation type="submission" date="2023-08" db="EMBL/GenBank/DDBJ databases">
        <title>The draft genome sequence of Paracraurococcus sp. LOR1-02.</title>
        <authorList>
            <person name="Kingkaew E."/>
            <person name="Tanasupawat S."/>
        </authorList>
    </citation>
    <scope>NUCLEOTIDE SEQUENCE [LARGE SCALE GENOMIC DNA]</scope>
    <source>
        <strain evidence="9 10">LOR1-02</strain>
    </source>
</reference>
<dbReference type="InterPro" id="IPR000700">
    <property type="entry name" value="PAS-assoc_C"/>
</dbReference>
<dbReference type="InterPro" id="IPR000014">
    <property type="entry name" value="PAS"/>
</dbReference>
<dbReference type="SUPFAM" id="SSF47384">
    <property type="entry name" value="Homodimeric domain of signal transducing histidine kinase"/>
    <property type="match status" value="1"/>
</dbReference>
<dbReference type="GO" id="GO:0016301">
    <property type="term" value="F:kinase activity"/>
    <property type="evidence" value="ECO:0007669"/>
    <property type="project" value="UniProtKB-KW"/>
</dbReference>
<dbReference type="CDD" id="cd00082">
    <property type="entry name" value="HisKA"/>
    <property type="match status" value="1"/>
</dbReference>
<keyword evidence="9" id="KW-0418">Kinase</keyword>
<keyword evidence="9" id="KW-0808">Transferase</keyword>
<evidence type="ECO:0000259" key="8">
    <source>
        <dbReference type="PROSITE" id="PS50113"/>
    </source>
</evidence>
<dbReference type="NCBIfam" id="NF010076">
    <property type="entry name" value="PRK13557.1"/>
    <property type="match status" value="1"/>
</dbReference>
<keyword evidence="3 4" id="KW-0597">Phosphoprotein</keyword>
<dbReference type="InterPro" id="IPR003661">
    <property type="entry name" value="HisK_dim/P_dom"/>
</dbReference>
<evidence type="ECO:0000256" key="5">
    <source>
        <dbReference type="SAM" id="MobiDB-lite"/>
    </source>
</evidence>
<protein>
    <recommendedName>
        <fullName evidence="2">histidine kinase</fullName>
        <ecNumber evidence="2">2.7.13.3</ecNumber>
    </recommendedName>
</protein>
<comment type="caution">
    <text evidence="9">The sequence shown here is derived from an EMBL/GenBank/DDBJ whole genome shotgun (WGS) entry which is preliminary data.</text>
</comment>
<feature type="domain" description="Response regulatory" evidence="7">
    <location>
        <begin position="468"/>
        <end position="583"/>
    </location>
</feature>
<gene>
    <name evidence="9" type="ORF">Q7A36_17515</name>
</gene>
<organism evidence="9 10">
    <name type="scientific">Paracraurococcus lichenis</name>
    <dbReference type="NCBI Taxonomy" id="3064888"/>
    <lineage>
        <taxon>Bacteria</taxon>
        <taxon>Pseudomonadati</taxon>
        <taxon>Pseudomonadota</taxon>
        <taxon>Alphaproteobacteria</taxon>
        <taxon>Acetobacterales</taxon>
        <taxon>Roseomonadaceae</taxon>
        <taxon>Paracraurococcus</taxon>
    </lineage>
</organism>
<dbReference type="Gene3D" id="3.30.565.10">
    <property type="entry name" value="Histidine kinase-like ATPase, C-terminal domain"/>
    <property type="match status" value="1"/>
</dbReference>
<dbReference type="RefSeq" id="WP_305105019.1">
    <property type="nucleotide sequence ID" value="NZ_JAUTWS010000016.1"/>
</dbReference>
<dbReference type="NCBIfam" id="TIGR00229">
    <property type="entry name" value="sensory_box"/>
    <property type="match status" value="1"/>
</dbReference>